<comment type="caution">
    <text evidence="1">The sequence shown here is derived from an EMBL/GenBank/DDBJ whole genome shotgun (WGS) entry which is preliminary data.</text>
</comment>
<evidence type="ECO:0000313" key="1">
    <source>
        <dbReference type="EMBL" id="KRY53539.1"/>
    </source>
</evidence>
<dbReference type="EMBL" id="JYDI01000084">
    <property type="protein sequence ID" value="KRY53539.1"/>
    <property type="molecule type" value="Genomic_DNA"/>
</dbReference>
<organism evidence="1 2">
    <name type="scientific">Trichinella britovi</name>
    <name type="common">Parasitic roundworm</name>
    <dbReference type="NCBI Taxonomy" id="45882"/>
    <lineage>
        <taxon>Eukaryota</taxon>
        <taxon>Metazoa</taxon>
        <taxon>Ecdysozoa</taxon>
        <taxon>Nematoda</taxon>
        <taxon>Enoplea</taxon>
        <taxon>Dorylaimia</taxon>
        <taxon>Trichinellida</taxon>
        <taxon>Trichinellidae</taxon>
        <taxon>Trichinella</taxon>
    </lineage>
</organism>
<evidence type="ECO:0000313" key="2">
    <source>
        <dbReference type="Proteomes" id="UP000054653"/>
    </source>
</evidence>
<proteinExistence type="predicted"/>
<reference evidence="1 2" key="1">
    <citation type="submission" date="2015-01" db="EMBL/GenBank/DDBJ databases">
        <title>Evolution of Trichinella species and genotypes.</title>
        <authorList>
            <person name="Korhonen P.K."/>
            <person name="Edoardo P."/>
            <person name="Giuseppe L.R."/>
            <person name="Gasser R.B."/>
        </authorList>
    </citation>
    <scope>NUCLEOTIDE SEQUENCE [LARGE SCALE GENOMIC DNA]</scope>
    <source>
        <strain evidence="1">ISS120</strain>
    </source>
</reference>
<name>A0A0V1CXU6_TRIBR</name>
<gene>
    <name evidence="1" type="ORF">T03_2778</name>
</gene>
<keyword evidence="2" id="KW-1185">Reference proteome</keyword>
<accession>A0A0V1CXU6</accession>
<sequence>MATSQAATSTIGHLKTSGFLFSVSDIHSVLGLIISSNENKKWNSL</sequence>
<dbReference type="Proteomes" id="UP000054653">
    <property type="component" value="Unassembled WGS sequence"/>
</dbReference>
<protein>
    <submittedName>
        <fullName evidence="1">Uncharacterized protein</fullName>
    </submittedName>
</protein>
<dbReference type="AlphaFoldDB" id="A0A0V1CXU6"/>